<dbReference type="AlphaFoldDB" id="A0A2M6WZL4"/>
<dbReference type="Pfam" id="PF05050">
    <property type="entry name" value="Methyltransf_21"/>
    <property type="match status" value="1"/>
</dbReference>
<accession>A0A2M6WZL4</accession>
<evidence type="ECO:0000313" key="3">
    <source>
        <dbReference type="Proteomes" id="UP000230731"/>
    </source>
</evidence>
<dbReference type="EMBL" id="PEZP01000021">
    <property type="protein sequence ID" value="PIT98252.1"/>
    <property type="molecule type" value="Genomic_DNA"/>
</dbReference>
<dbReference type="NCBIfam" id="TIGR01444">
    <property type="entry name" value="fkbM_fam"/>
    <property type="match status" value="1"/>
</dbReference>
<feature type="domain" description="Methyltransferase FkbM" evidence="1">
    <location>
        <begin position="151"/>
        <end position="315"/>
    </location>
</feature>
<evidence type="ECO:0000313" key="2">
    <source>
        <dbReference type="EMBL" id="PIT98252.1"/>
    </source>
</evidence>
<organism evidence="2 3">
    <name type="scientific">Candidatus Andersenbacteria bacterium CG10_big_fil_rev_8_21_14_0_10_54_11</name>
    <dbReference type="NCBI Taxonomy" id="1974485"/>
    <lineage>
        <taxon>Bacteria</taxon>
        <taxon>Candidatus Anderseniibacteriota</taxon>
    </lineage>
</organism>
<name>A0A2M6WZL4_9BACT</name>
<evidence type="ECO:0000259" key="1">
    <source>
        <dbReference type="Pfam" id="PF05050"/>
    </source>
</evidence>
<dbReference type="InterPro" id="IPR029063">
    <property type="entry name" value="SAM-dependent_MTases_sf"/>
</dbReference>
<comment type="caution">
    <text evidence="2">The sequence shown here is derived from an EMBL/GenBank/DDBJ whole genome shotgun (WGS) entry which is preliminary data.</text>
</comment>
<dbReference type="InterPro" id="IPR006342">
    <property type="entry name" value="FkbM_mtfrase"/>
</dbReference>
<dbReference type="Gene3D" id="3.40.50.150">
    <property type="entry name" value="Vaccinia Virus protein VP39"/>
    <property type="match status" value="1"/>
</dbReference>
<dbReference type="PANTHER" id="PTHR34203:SF15">
    <property type="entry name" value="SLL1173 PROTEIN"/>
    <property type="match status" value="1"/>
</dbReference>
<dbReference type="PANTHER" id="PTHR34203">
    <property type="entry name" value="METHYLTRANSFERASE, FKBM FAMILY PROTEIN"/>
    <property type="match status" value="1"/>
</dbReference>
<dbReference type="Proteomes" id="UP000230731">
    <property type="component" value="Unassembled WGS sequence"/>
</dbReference>
<dbReference type="SUPFAM" id="SSF53335">
    <property type="entry name" value="S-adenosyl-L-methionine-dependent methyltransferases"/>
    <property type="match status" value="1"/>
</dbReference>
<protein>
    <recommendedName>
        <fullName evidence="1">Methyltransferase FkbM domain-containing protein</fullName>
    </recommendedName>
</protein>
<dbReference type="InterPro" id="IPR052514">
    <property type="entry name" value="SAM-dependent_MTase"/>
</dbReference>
<reference evidence="3" key="1">
    <citation type="submission" date="2017-09" db="EMBL/GenBank/DDBJ databases">
        <title>Depth-based differentiation of microbial function through sediment-hosted aquifers and enrichment of novel symbionts in the deep terrestrial subsurface.</title>
        <authorList>
            <person name="Probst A.J."/>
            <person name="Ladd B."/>
            <person name="Jarett J.K."/>
            <person name="Geller-Mcgrath D.E."/>
            <person name="Sieber C.M.K."/>
            <person name="Emerson J.B."/>
            <person name="Anantharaman K."/>
            <person name="Thomas B.C."/>
            <person name="Malmstrom R."/>
            <person name="Stieglmeier M."/>
            <person name="Klingl A."/>
            <person name="Woyke T."/>
            <person name="Ryan C.M."/>
            <person name="Banfield J.F."/>
        </authorList>
    </citation>
    <scope>NUCLEOTIDE SEQUENCE [LARGE SCALE GENOMIC DNA]</scope>
</reference>
<sequence length="373" mass="41561">MAAAGLSWPIPASSLPSPPITVATENKPGASWKKYSPVGDCTCAPNFPAISPPMHAMATLKKIESTRQLWRLIRHEPPTFLAKLLKNAAVFGTHKYVLHRHYLTKNIHGYRMQFDLQDPGISRSLLLVGDREREHRFMLKTALKPGMTVLDLGANLGYYVLMEHQLMQHRGRVIAVEPSPYNFRLLKKNIYLNNEEARTILINAAAAAADGTANLYLSQLSNVHSLIAHDVPHPTEQYIAVTTLSLATLQQKHGPIDLIRMDIEGYELVILQSLLELNRATNTPWLPGILFELHPPKYDRPAFNQLLADLDRIGYTARLLACSHKEALAEHNLTVIAGIPTDGTTRYIAENIPLPALQKLALRSRAVLLKATL</sequence>
<gene>
    <name evidence="2" type="ORF">COT71_01770</name>
</gene>
<proteinExistence type="predicted"/>